<reference evidence="2" key="1">
    <citation type="submission" date="2020-02" db="EMBL/GenBank/DDBJ databases">
        <authorList>
            <person name="Meier V. D."/>
        </authorList>
    </citation>
    <scope>NUCLEOTIDE SEQUENCE</scope>
    <source>
        <strain evidence="2">AVDCRST_MAG34</strain>
    </source>
</reference>
<name>A0A6J4MKT3_9ACTN</name>
<organism evidence="2">
    <name type="scientific">uncultured Nocardioidaceae bacterium</name>
    <dbReference type="NCBI Taxonomy" id="253824"/>
    <lineage>
        <taxon>Bacteria</taxon>
        <taxon>Bacillati</taxon>
        <taxon>Actinomycetota</taxon>
        <taxon>Actinomycetes</taxon>
        <taxon>Propionibacteriales</taxon>
        <taxon>Nocardioidaceae</taxon>
        <taxon>environmental samples</taxon>
    </lineage>
</organism>
<feature type="region of interest" description="Disordered" evidence="1">
    <location>
        <begin position="41"/>
        <end position="80"/>
    </location>
</feature>
<gene>
    <name evidence="2" type="ORF">AVDCRST_MAG34-2234</name>
</gene>
<evidence type="ECO:0000256" key="1">
    <source>
        <dbReference type="SAM" id="MobiDB-lite"/>
    </source>
</evidence>
<evidence type="ECO:0000313" key="2">
    <source>
        <dbReference type="EMBL" id="CAA9357988.1"/>
    </source>
</evidence>
<protein>
    <submittedName>
        <fullName evidence="2">Transcriptional regulator, WhiB family</fullName>
    </submittedName>
</protein>
<sequence>GIRDELERRLGVAGTVQAGRSGRAVRPWRGAEPGEADVRRLPRAHRVPRRGSGQRDGVGCLGRHDRAGAPGDPPQASERHLVAAALRGRAGRARGRARRRQPRL</sequence>
<accession>A0A6J4MKT3</accession>
<feature type="non-terminal residue" evidence="2">
    <location>
        <position position="1"/>
    </location>
</feature>
<feature type="non-terminal residue" evidence="2">
    <location>
        <position position="104"/>
    </location>
</feature>
<proteinExistence type="predicted"/>
<dbReference type="AlphaFoldDB" id="A0A6J4MKT3"/>
<dbReference type="EMBL" id="CADCUI010000057">
    <property type="protein sequence ID" value="CAA9357988.1"/>
    <property type="molecule type" value="Genomic_DNA"/>
</dbReference>